<evidence type="ECO:0000259" key="1">
    <source>
        <dbReference type="Pfam" id="PF00021"/>
    </source>
</evidence>
<dbReference type="Pfam" id="PF00021">
    <property type="entry name" value="UPAR_LY6"/>
    <property type="match status" value="1"/>
</dbReference>
<reference evidence="2" key="3">
    <citation type="submission" date="2025-08" db="UniProtKB">
        <authorList>
            <consortium name="Ensembl"/>
        </authorList>
    </citation>
    <scope>IDENTIFICATION</scope>
</reference>
<dbReference type="CDD" id="cd23577">
    <property type="entry name" value="TFP_LU_ECD_PATE1"/>
    <property type="match status" value="1"/>
</dbReference>
<evidence type="ECO:0000313" key="3">
    <source>
        <dbReference type="Proteomes" id="UP000008227"/>
    </source>
</evidence>
<reference evidence="3" key="1">
    <citation type="submission" date="2009-11" db="EMBL/GenBank/DDBJ databases">
        <authorList>
            <consortium name="Porcine genome sequencing project"/>
        </authorList>
    </citation>
    <scope>NUCLEOTIDE SEQUENCE [LARGE SCALE GENOMIC DNA]</scope>
    <source>
        <strain evidence="3">Duroc</strain>
    </source>
</reference>
<dbReference type="STRING" id="9823.ENSSSCP00000031146"/>
<feature type="domain" description="UPAR/Ly6" evidence="1">
    <location>
        <begin position="46"/>
        <end position="125"/>
    </location>
</feature>
<gene>
    <name evidence="2" type="primary">PATE1</name>
</gene>
<reference evidence="2" key="2">
    <citation type="journal article" date="2020" name="Gigascience">
        <title>An improved pig reference genome sequence to enable pig genetics and genomics research.</title>
        <authorList>
            <person name="Warr A."/>
            <person name="Affara N."/>
            <person name="Aken B."/>
            <person name="Beiki H."/>
            <person name="Bickhart D.M."/>
            <person name="Billis K."/>
            <person name="Chow W."/>
            <person name="Eory L."/>
            <person name="Finlayson H.A."/>
            <person name="Flicek P."/>
            <person name="Giron C.G."/>
            <person name="Griffin D.K."/>
            <person name="Hall R."/>
            <person name="Hannum G."/>
            <person name="Hourlier T."/>
            <person name="Howe K."/>
            <person name="Hume D.A."/>
            <person name="Izuogu O."/>
            <person name="Kim K."/>
            <person name="Koren S."/>
            <person name="Liu H."/>
            <person name="Manchanda N."/>
            <person name="Martin F.J."/>
            <person name="Nonneman D.J."/>
            <person name="O'Connor R.E."/>
            <person name="Phillippy A.M."/>
            <person name="Rohrer G.A."/>
            <person name="Rosen B.D."/>
            <person name="Rund L.A."/>
            <person name="Sargent C.A."/>
            <person name="Schook L.B."/>
            <person name="Schroeder S.G."/>
            <person name="Schwartz A.S."/>
            <person name="Skinner B.M."/>
            <person name="Talbot R."/>
            <person name="Tseng E."/>
            <person name="Tuggle C.K."/>
            <person name="Watson M."/>
            <person name="Smith T.P.L."/>
            <person name="Archibald A.L."/>
        </authorList>
    </citation>
    <scope>NUCLEOTIDE SEQUENCE [LARGE SCALE GENOMIC DNA]</scope>
    <source>
        <strain evidence="2">Duroc</strain>
    </source>
</reference>
<reference evidence="2" key="4">
    <citation type="submission" date="2025-09" db="UniProtKB">
        <authorList>
            <consortium name="Ensembl"/>
        </authorList>
    </citation>
    <scope>IDENTIFICATION</scope>
</reference>
<dbReference type="Proteomes" id="UP000008227">
    <property type="component" value="Chromosome 9"/>
</dbReference>
<sequence>MLKEALAKPSRVPADFKFGRGDRSFPSSGRSAFISTSLFSGPHLGTVQCRMCHLEFPGEKCSRGRGICIAIRDESCMTGTIFRNDGTPWLTFKGCLRNCANVNNIKWSVYLVNFRCCRSHDFCNK</sequence>
<dbReference type="ExpressionAtlas" id="A0A4X1VHP7">
    <property type="expression patterns" value="baseline"/>
</dbReference>
<accession>A0A286ZI17</accession>
<accession>A0A4X1VHP7</accession>
<protein>
    <submittedName>
        <fullName evidence="2">Prostate and testis expressed 1</fullName>
    </submittedName>
</protein>
<evidence type="ECO:0000313" key="2">
    <source>
        <dbReference type="Ensembl" id="ENSSSCP00000031146.2"/>
    </source>
</evidence>
<organism evidence="2 3">
    <name type="scientific">Sus scrofa</name>
    <name type="common">Pig</name>
    <dbReference type="NCBI Taxonomy" id="9823"/>
    <lineage>
        <taxon>Eukaryota</taxon>
        <taxon>Metazoa</taxon>
        <taxon>Chordata</taxon>
        <taxon>Craniata</taxon>
        <taxon>Vertebrata</taxon>
        <taxon>Euteleostomi</taxon>
        <taxon>Mammalia</taxon>
        <taxon>Eutheria</taxon>
        <taxon>Laurasiatheria</taxon>
        <taxon>Artiodactyla</taxon>
        <taxon>Suina</taxon>
        <taxon>Suidae</taxon>
        <taxon>Sus</taxon>
    </lineage>
</organism>
<dbReference type="InterPro" id="IPR016054">
    <property type="entry name" value="LY6_UPA_recep-like"/>
</dbReference>
<proteinExistence type="predicted"/>
<keyword evidence="3" id="KW-1185">Reference proteome</keyword>
<name>A0A4X1VHP7_PIG</name>
<dbReference type="Ensembl" id="ENSSSCT00000066088.3">
    <property type="protein sequence ID" value="ENSSSCP00000031146.2"/>
    <property type="gene ID" value="ENSSSCG00000040952.3"/>
</dbReference>
<dbReference type="AlphaFoldDB" id="A0A4X1VHP7"/>
<dbReference type="GeneTree" id="ENSGT00390000012586"/>